<comment type="caution">
    <text evidence="1">The sequence shown here is derived from an EMBL/GenBank/DDBJ whole genome shotgun (WGS) entry which is preliminary data.</text>
</comment>
<keyword evidence="1" id="KW-0496">Mitochondrion</keyword>
<name>A0A101LY99_PICGL</name>
<sequence length="47" mass="5207">MGKMDGGAILTHFLSRYAGLAFHRETCLLSVIIYICNYALYFGSVCS</sequence>
<geneLocation type="mitochondrion" evidence="1"/>
<organism evidence="1">
    <name type="scientific">Picea glauca</name>
    <name type="common">White spruce</name>
    <name type="synonym">Pinus glauca</name>
    <dbReference type="NCBI Taxonomy" id="3330"/>
    <lineage>
        <taxon>Eukaryota</taxon>
        <taxon>Viridiplantae</taxon>
        <taxon>Streptophyta</taxon>
        <taxon>Embryophyta</taxon>
        <taxon>Tracheophyta</taxon>
        <taxon>Spermatophyta</taxon>
        <taxon>Pinopsida</taxon>
        <taxon>Pinidae</taxon>
        <taxon>Conifers I</taxon>
        <taxon>Pinales</taxon>
        <taxon>Pinaceae</taxon>
        <taxon>Picea</taxon>
    </lineage>
</organism>
<reference evidence="1" key="1">
    <citation type="journal article" date="2015" name="Genome Biol. Evol.">
        <title>Organellar Genomes of White Spruce (Picea glauca): Assembly and Annotation.</title>
        <authorList>
            <person name="Jackman S.D."/>
            <person name="Warren R.L."/>
            <person name="Gibb E.A."/>
            <person name="Vandervalk B.P."/>
            <person name="Mohamadi H."/>
            <person name="Chu J."/>
            <person name="Raymond A."/>
            <person name="Pleasance S."/>
            <person name="Coope R."/>
            <person name="Wildung M.R."/>
            <person name="Ritland C.E."/>
            <person name="Bousquet J."/>
            <person name="Jones S.J."/>
            <person name="Bohlmann J."/>
            <person name="Birol I."/>
        </authorList>
    </citation>
    <scope>NUCLEOTIDE SEQUENCE [LARGE SCALE GENOMIC DNA]</scope>
    <source>
        <tissue evidence="1">Flushing bud</tissue>
    </source>
</reference>
<evidence type="ECO:0000313" key="1">
    <source>
        <dbReference type="EMBL" id="KUM47428.1"/>
    </source>
</evidence>
<proteinExistence type="predicted"/>
<protein>
    <submittedName>
        <fullName evidence="1">Uncharacterized protein</fullName>
    </submittedName>
</protein>
<dbReference type="AlphaFoldDB" id="A0A101LY99"/>
<accession>A0A101LY99</accession>
<gene>
    <name evidence="1" type="ORF">ABT39_MTgene5613</name>
</gene>
<dbReference type="EMBL" id="LKAM01000007">
    <property type="protein sequence ID" value="KUM47428.1"/>
    <property type="molecule type" value="Genomic_DNA"/>
</dbReference>